<reference evidence="2 5" key="3">
    <citation type="submission" date="2023-08" db="EMBL/GenBank/DDBJ databases">
        <title>Whole genome sequencing of Staphylococcus chromogenes NNSch 2386.</title>
        <authorList>
            <person name="Kropotov V.S."/>
            <person name="Boriskina E.V."/>
            <person name="Gordinskaya N.A."/>
            <person name="Shkurkina I.S."/>
            <person name="Kryazhev D.V."/>
            <person name="Alekseeva A.E."/>
            <person name="Makhova M.A."/>
        </authorList>
    </citation>
    <scope>NUCLEOTIDE SEQUENCE [LARGE SCALE GENOMIC DNA]</scope>
    <source>
        <strain evidence="2 5">NNSch 2386</strain>
    </source>
</reference>
<dbReference type="Proteomes" id="UP001240157">
    <property type="component" value="Unassembled WGS sequence"/>
</dbReference>
<dbReference type="EMBL" id="PZBZ01000018">
    <property type="protein sequence ID" value="PTG15513.1"/>
    <property type="molecule type" value="Genomic_DNA"/>
</dbReference>
<dbReference type="Proteomes" id="UP000242704">
    <property type="component" value="Unassembled WGS sequence"/>
</dbReference>
<name>A0AAE5T0B9_STACR</name>
<gene>
    <name evidence="3" type="ORF">BU653_04480</name>
    <name evidence="2" type="ORF">RCF65_05870</name>
</gene>
<reference evidence="3 4" key="1">
    <citation type="journal article" date="2016" name="Front. Microbiol.">
        <title>Comprehensive Phylogenetic Analysis of Bovine Non-aureus Staphylococci Species Based on Whole-Genome Sequencing.</title>
        <authorList>
            <person name="Naushad S."/>
            <person name="Barkema H.W."/>
            <person name="Luby C."/>
            <person name="Condas L.A."/>
            <person name="Nobrega D.B."/>
            <person name="Carson D.A."/>
            <person name="De Buck J."/>
        </authorList>
    </citation>
    <scope>NUCLEOTIDE SEQUENCE [LARGE SCALE GENOMIC DNA]</scope>
    <source>
        <strain evidence="3 4">SNUC 505</strain>
    </source>
</reference>
<dbReference type="SUPFAM" id="SSF50800">
    <property type="entry name" value="PK beta-barrel domain-like"/>
    <property type="match status" value="1"/>
</dbReference>
<proteinExistence type="predicted"/>
<dbReference type="GeneID" id="93654907"/>
<dbReference type="PROSITE" id="PS51340">
    <property type="entry name" value="MOSC"/>
    <property type="match status" value="1"/>
</dbReference>
<dbReference type="RefSeq" id="WP_105965505.1">
    <property type="nucleotide sequence ID" value="NZ_CP031274.1"/>
</dbReference>
<dbReference type="GO" id="GO:0030151">
    <property type="term" value="F:molybdenum ion binding"/>
    <property type="evidence" value="ECO:0007669"/>
    <property type="project" value="InterPro"/>
</dbReference>
<protein>
    <submittedName>
        <fullName evidence="3">MOSC domain-containing protein</fullName>
    </submittedName>
</protein>
<dbReference type="AlphaFoldDB" id="A0AAE5T0B9"/>
<evidence type="ECO:0000313" key="3">
    <source>
        <dbReference type="EMBL" id="PTG15513.1"/>
    </source>
</evidence>
<dbReference type="Gene3D" id="2.40.33.20">
    <property type="entry name" value="PK beta-barrel domain-like"/>
    <property type="match status" value="1"/>
</dbReference>
<dbReference type="PANTHER" id="PTHR30212:SF4">
    <property type="entry name" value="MOSC DOMAIN-CONTAINING PROTEIN"/>
    <property type="match status" value="1"/>
</dbReference>
<sequence>MEYSITAICTGKIETLHYDHTSLKSAMNKVPLQHETWLSRLGFEGDEQEYHGHGGPDKAVCLYSTDHYAMWEDVISPIPPYAFFGENISVDGIDETELYFGNRYQLGEAIIEVSEIREPCRKIQQKYQYNGIMKRMMATGKTGCYFRVIQEGKVAPDSRLKLLKMAPVDTRLSVQALNDVYYNDKKNKEKLSYALKNPFITEERRKKLNTLLMRCSTTQ</sequence>
<dbReference type="PANTHER" id="PTHR30212">
    <property type="entry name" value="PROTEIN YIIM"/>
    <property type="match status" value="1"/>
</dbReference>
<feature type="domain" description="MOSC" evidence="1">
    <location>
        <begin position="30"/>
        <end position="163"/>
    </location>
</feature>
<evidence type="ECO:0000259" key="1">
    <source>
        <dbReference type="PROSITE" id="PS51340"/>
    </source>
</evidence>
<dbReference type="InterPro" id="IPR011037">
    <property type="entry name" value="Pyrv_Knase-like_insert_dom_sf"/>
</dbReference>
<dbReference type="GO" id="GO:0003824">
    <property type="term" value="F:catalytic activity"/>
    <property type="evidence" value="ECO:0007669"/>
    <property type="project" value="InterPro"/>
</dbReference>
<evidence type="ECO:0000313" key="5">
    <source>
        <dbReference type="Proteomes" id="UP001240157"/>
    </source>
</evidence>
<dbReference type="Pfam" id="PF03473">
    <property type="entry name" value="MOSC"/>
    <property type="match status" value="1"/>
</dbReference>
<accession>A0AAE5T0B9</accession>
<evidence type="ECO:0000313" key="2">
    <source>
        <dbReference type="EMBL" id="MDQ7175511.1"/>
    </source>
</evidence>
<dbReference type="GO" id="GO:0030170">
    <property type="term" value="F:pyridoxal phosphate binding"/>
    <property type="evidence" value="ECO:0007669"/>
    <property type="project" value="InterPro"/>
</dbReference>
<dbReference type="EMBL" id="JAVGJF010000028">
    <property type="protein sequence ID" value="MDQ7175511.1"/>
    <property type="molecule type" value="Genomic_DNA"/>
</dbReference>
<comment type="caution">
    <text evidence="3">The sequence shown here is derived from an EMBL/GenBank/DDBJ whole genome shotgun (WGS) entry which is preliminary data.</text>
</comment>
<organism evidence="3 4">
    <name type="scientific">Staphylococcus chromogenes</name>
    <name type="common">Staphylococcus hyicus subsp. chromogenes</name>
    <dbReference type="NCBI Taxonomy" id="46126"/>
    <lineage>
        <taxon>Bacteria</taxon>
        <taxon>Bacillati</taxon>
        <taxon>Bacillota</taxon>
        <taxon>Bacilli</taxon>
        <taxon>Bacillales</taxon>
        <taxon>Staphylococcaceae</taxon>
        <taxon>Staphylococcus</taxon>
    </lineage>
</organism>
<reference evidence="3" key="2">
    <citation type="submission" date="2018-03" db="EMBL/GenBank/DDBJ databases">
        <authorList>
            <person name="Naushad S."/>
        </authorList>
    </citation>
    <scope>NUCLEOTIDE SEQUENCE</scope>
    <source>
        <strain evidence="3">SNUC 505</strain>
    </source>
</reference>
<evidence type="ECO:0000313" key="4">
    <source>
        <dbReference type="Proteomes" id="UP000242704"/>
    </source>
</evidence>
<dbReference type="InterPro" id="IPR052353">
    <property type="entry name" value="Benzoxazolinone_Detox_Enz"/>
</dbReference>
<dbReference type="InterPro" id="IPR005302">
    <property type="entry name" value="MoCF_Sase_C"/>
</dbReference>